<protein>
    <recommendedName>
        <fullName evidence="8 10">Phosphate acyltransferase</fullName>
        <ecNumber evidence="8 10">2.3.1.274</ecNumber>
    </recommendedName>
    <alternativeName>
        <fullName evidence="10">Acyl-ACP phosphotransacylase</fullName>
    </alternativeName>
    <alternativeName>
        <fullName evidence="10">Acyl-[acyl-carrier-protein]--phosphate acyltransferase</fullName>
    </alternativeName>
    <alternativeName>
        <fullName evidence="10">Phosphate-acyl-ACP acyltransferase</fullName>
    </alternativeName>
</protein>
<proteinExistence type="inferred from homology"/>
<comment type="function">
    <text evidence="10">Catalyzes the reversible formation of acyl-phosphate (acyl-PO(4)) from acyl-[acyl-carrier-protein] (acyl-ACP). This enzyme utilizes acyl-ACP as fatty acyl donor, but not acyl-CoA.</text>
</comment>
<evidence type="ECO:0000256" key="8">
    <source>
        <dbReference type="ARBA" id="ARBA00024069"/>
    </source>
</evidence>
<keyword evidence="3 10" id="KW-0444">Lipid biosynthesis</keyword>
<comment type="pathway">
    <text evidence="10">Lipid metabolism; phospholipid metabolism.</text>
</comment>
<dbReference type="HAMAP" id="MF_00019">
    <property type="entry name" value="PlsX"/>
    <property type="match status" value="1"/>
</dbReference>
<dbReference type="EMBL" id="JXMS01000014">
    <property type="protein sequence ID" value="OBQ51601.1"/>
    <property type="molecule type" value="Genomic_DNA"/>
</dbReference>
<dbReference type="InterPro" id="IPR003664">
    <property type="entry name" value="FA_synthesis"/>
</dbReference>
<dbReference type="NCBIfam" id="TIGR00182">
    <property type="entry name" value="plsX"/>
    <property type="match status" value="1"/>
</dbReference>
<dbReference type="PANTHER" id="PTHR30100:SF1">
    <property type="entry name" value="PHOSPHATE ACYLTRANSFERASE"/>
    <property type="match status" value="1"/>
</dbReference>
<keyword evidence="2 10" id="KW-0963">Cytoplasm</keyword>
<dbReference type="STRING" id="1560234.SP90_09485"/>
<evidence type="ECO:0000256" key="3">
    <source>
        <dbReference type="ARBA" id="ARBA00022516"/>
    </source>
</evidence>
<keyword evidence="5 10" id="KW-0443">Lipid metabolism</keyword>
<keyword evidence="11" id="KW-0012">Acyltransferase</keyword>
<organism evidence="11 12">
    <name type="scientific">Halodesulfovibrio spirochaetisodalis</name>
    <dbReference type="NCBI Taxonomy" id="1560234"/>
    <lineage>
        <taxon>Bacteria</taxon>
        <taxon>Pseudomonadati</taxon>
        <taxon>Thermodesulfobacteriota</taxon>
        <taxon>Desulfovibrionia</taxon>
        <taxon>Desulfovibrionales</taxon>
        <taxon>Desulfovibrionaceae</taxon>
        <taxon>Halodesulfovibrio</taxon>
    </lineage>
</organism>
<dbReference type="PATRIC" id="fig|1560234.3.peg.727"/>
<keyword evidence="4 10" id="KW-0808">Transferase</keyword>
<dbReference type="GO" id="GO:0006633">
    <property type="term" value="P:fatty acid biosynthetic process"/>
    <property type="evidence" value="ECO:0007669"/>
    <property type="project" value="UniProtKB-UniRule"/>
</dbReference>
<evidence type="ECO:0000256" key="6">
    <source>
        <dbReference type="ARBA" id="ARBA00023209"/>
    </source>
</evidence>
<dbReference type="EC" id="2.3.1.274" evidence="8 10"/>
<dbReference type="Pfam" id="PF02504">
    <property type="entry name" value="FA_synthesis"/>
    <property type="match status" value="1"/>
</dbReference>
<dbReference type="OrthoDB" id="9806408at2"/>
<dbReference type="PIRSF" id="PIRSF002465">
    <property type="entry name" value="Phsphlp_syn_PlsX"/>
    <property type="match status" value="1"/>
</dbReference>
<comment type="similarity">
    <text evidence="10">Belongs to the PlsX family.</text>
</comment>
<evidence type="ECO:0000256" key="10">
    <source>
        <dbReference type="HAMAP-Rule" id="MF_00019"/>
    </source>
</evidence>
<keyword evidence="6 10" id="KW-0594">Phospholipid biosynthesis</keyword>
<keyword evidence="12" id="KW-1185">Reference proteome</keyword>
<comment type="subunit">
    <text evidence="9 10">Homodimer. Probably interacts with PlsY.</text>
</comment>
<dbReference type="SUPFAM" id="SSF53659">
    <property type="entry name" value="Isocitrate/Isopropylmalate dehydrogenase-like"/>
    <property type="match status" value="1"/>
</dbReference>
<evidence type="ECO:0000313" key="12">
    <source>
        <dbReference type="Proteomes" id="UP000091979"/>
    </source>
</evidence>
<evidence type="ECO:0000313" key="11">
    <source>
        <dbReference type="EMBL" id="OBQ51601.1"/>
    </source>
</evidence>
<evidence type="ECO:0000256" key="2">
    <source>
        <dbReference type="ARBA" id="ARBA00022490"/>
    </source>
</evidence>
<evidence type="ECO:0000256" key="7">
    <source>
        <dbReference type="ARBA" id="ARBA00023264"/>
    </source>
</evidence>
<evidence type="ECO:0000256" key="9">
    <source>
        <dbReference type="ARBA" id="ARBA00046608"/>
    </source>
</evidence>
<gene>
    <name evidence="10" type="primary">plsX</name>
    <name evidence="11" type="ORF">SP90_09485</name>
</gene>
<sequence>MHSIPVIAVDAMGGDIGPSVNVPGAIQAARTFGIKVILVGNEELINAELDRLPLKGVAYEVVHTDEVAGMDEKPSDILRRKKNASIQIACRLVKEGKADGIVSAGNSGATVACGMFIIGRIAGVERPALASVMPTEKNPIVLLDVGANVDCKPQHLFQFGLMANAFARDLLEYESPRIGLLSIGEEEGKGNTQVKEAYDLFKLTNDINFLGNVEGRDLFTGEVDVVVCDGFVGNVALKLSEGLSTSMGRLLKRQLMSSTIAKIGALLAKKAFKKFAKIVDYAEYGGAPVLGLKGIAIVCHGASNDKAIFNAVKMASTFVRKKTNERLVEAISANEELASLGRAIKN</sequence>
<accession>A0A1B7XCE6</accession>
<dbReference type="InterPro" id="IPR012281">
    <property type="entry name" value="Phospholipid_synth_PlsX-like"/>
</dbReference>
<dbReference type="AlphaFoldDB" id="A0A1B7XCE6"/>
<evidence type="ECO:0000256" key="1">
    <source>
        <dbReference type="ARBA" id="ARBA00001232"/>
    </source>
</evidence>
<dbReference type="GO" id="GO:0008654">
    <property type="term" value="P:phospholipid biosynthetic process"/>
    <property type="evidence" value="ECO:0007669"/>
    <property type="project" value="UniProtKB-KW"/>
</dbReference>
<dbReference type="Proteomes" id="UP000091979">
    <property type="component" value="Unassembled WGS sequence"/>
</dbReference>
<dbReference type="Gene3D" id="3.40.718.10">
    <property type="entry name" value="Isopropylmalate Dehydrogenase"/>
    <property type="match status" value="1"/>
</dbReference>
<dbReference type="PANTHER" id="PTHR30100">
    <property type="entry name" value="FATTY ACID/PHOSPHOLIPID SYNTHESIS PROTEIN PLSX"/>
    <property type="match status" value="1"/>
</dbReference>
<reference evidence="11 12" key="1">
    <citation type="submission" date="2015-01" db="EMBL/GenBank/DDBJ databases">
        <title>Desulfovibrio sp. JC271 draft genome sequence.</title>
        <authorList>
            <person name="Shivani Y."/>
            <person name="Subhash Y."/>
            <person name="Sasikala C."/>
            <person name="Ramana C.V."/>
        </authorList>
    </citation>
    <scope>NUCLEOTIDE SEQUENCE [LARGE SCALE GENOMIC DNA]</scope>
    <source>
        <strain evidence="11 12">JC271</strain>
    </source>
</reference>
<comment type="caution">
    <text evidence="11">The sequence shown here is derived from an EMBL/GenBank/DDBJ whole genome shotgun (WGS) entry which is preliminary data.</text>
</comment>
<dbReference type="GO" id="GO:0005737">
    <property type="term" value="C:cytoplasm"/>
    <property type="evidence" value="ECO:0007669"/>
    <property type="project" value="UniProtKB-SubCell"/>
</dbReference>
<dbReference type="GO" id="GO:0043811">
    <property type="term" value="F:phosphate:acyl-[acyl carrier protein] acyltransferase activity"/>
    <property type="evidence" value="ECO:0007669"/>
    <property type="project" value="UniProtKB-UniRule"/>
</dbReference>
<evidence type="ECO:0000256" key="4">
    <source>
        <dbReference type="ARBA" id="ARBA00022679"/>
    </source>
</evidence>
<comment type="subcellular location">
    <subcellularLocation>
        <location evidence="10">Cytoplasm</location>
    </subcellularLocation>
    <text evidence="10">Associated with the membrane possibly through PlsY.</text>
</comment>
<evidence type="ECO:0000256" key="5">
    <source>
        <dbReference type="ARBA" id="ARBA00023098"/>
    </source>
</evidence>
<name>A0A1B7XCE6_9BACT</name>
<dbReference type="UniPathway" id="UPA00085"/>
<comment type="catalytic activity">
    <reaction evidence="1 10">
        <text>a fatty acyl-[ACP] + phosphate = an acyl phosphate + holo-[ACP]</text>
        <dbReference type="Rhea" id="RHEA:42292"/>
        <dbReference type="Rhea" id="RHEA-COMP:9685"/>
        <dbReference type="Rhea" id="RHEA-COMP:14125"/>
        <dbReference type="ChEBI" id="CHEBI:43474"/>
        <dbReference type="ChEBI" id="CHEBI:59918"/>
        <dbReference type="ChEBI" id="CHEBI:64479"/>
        <dbReference type="ChEBI" id="CHEBI:138651"/>
        <dbReference type="EC" id="2.3.1.274"/>
    </reaction>
</comment>
<dbReference type="RefSeq" id="WP_066854971.1">
    <property type="nucleotide sequence ID" value="NZ_JXMS01000014.1"/>
</dbReference>
<keyword evidence="7 10" id="KW-1208">Phospholipid metabolism</keyword>